<comment type="caution">
    <text evidence="4">The sequence shown here is derived from an EMBL/GenBank/DDBJ whole genome shotgun (WGS) entry which is preliminary data.</text>
</comment>
<evidence type="ECO:0000256" key="1">
    <source>
        <dbReference type="ARBA" id="ARBA00023125"/>
    </source>
</evidence>
<evidence type="ECO:0000259" key="3">
    <source>
        <dbReference type="PROSITE" id="PS50977"/>
    </source>
</evidence>
<dbReference type="Proteomes" id="UP001597169">
    <property type="component" value="Unassembled WGS sequence"/>
</dbReference>
<sequence length="100" mass="11030">MSMISATAGISSGLLYYYFKSKDELFTSLVQEAMFETEVAIRSIYELPGTPIQKLRALTTEILDGKRSPLLHASPPSADVWRCSRAGQAASGAIFDEYVY</sequence>
<dbReference type="EMBL" id="JBHTKX010000001">
    <property type="protein sequence ID" value="MFD1128133.1"/>
    <property type="molecule type" value="Genomic_DNA"/>
</dbReference>
<feature type="domain" description="HTH tetR-type" evidence="3">
    <location>
        <begin position="1"/>
        <end position="37"/>
    </location>
</feature>
<proteinExistence type="predicted"/>
<keyword evidence="1 2" id="KW-0238">DNA-binding</keyword>
<organism evidence="4 5">
    <name type="scientific">Paenibacillus provencensis</name>
    <dbReference type="NCBI Taxonomy" id="441151"/>
    <lineage>
        <taxon>Bacteria</taxon>
        <taxon>Bacillati</taxon>
        <taxon>Bacillota</taxon>
        <taxon>Bacilli</taxon>
        <taxon>Bacillales</taxon>
        <taxon>Paenibacillaceae</taxon>
        <taxon>Paenibacillus</taxon>
    </lineage>
</organism>
<dbReference type="RefSeq" id="WP_251583635.1">
    <property type="nucleotide sequence ID" value="NZ_JBHTKX010000001.1"/>
</dbReference>
<comment type="caution">
    <text evidence="2">Lacks conserved residue(s) required for the propagation of feature annotation.</text>
</comment>
<dbReference type="SUPFAM" id="SSF46689">
    <property type="entry name" value="Homeodomain-like"/>
    <property type="match status" value="1"/>
</dbReference>
<evidence type="ECO:0000313" key="4">
    <source>
        <dbReference type="EMBL" id="MFD1128133.1"/>
    </source>
</evidence>
<accession>A0ABW3PPK8</accession>
<dbReference type="Gene3D" id="1.10.357.10">
    <property type="entry name" value="Tetracycline Repressor, domain 2"/>
    <property type="match status" value="1"/>
</dbReference>
<name>A0ABW3PPK8_9BACL</name>
<dbReference type="PROSITE" id="PS50977">
    <property type="entry name" value="HTH_TETR_2"/>
    <property type="match status" value="1"/>
</dbReference>
<dbReference type="InterPro" id="IPR001647">
    <property type="entry name" value="HTH_TetR"/>
</dbReference>
<evidence type="ECO:0000313" key="5">
    <source>
        <dbReference type="Proteomes" id="UP001597169"/>
    </source>
</evidence>
<keyword evidence="5" id="KW-1185">Reference proteome</keyword>
<dbReference type="InterPro" id="IPR009057">
    <property type="entry name" value="Homeodomain-like_sf"/>
</dbReference>
<dbReference type="Pfam" id="PF00440">
    <property type="entry name" value="TetR_N"/>
    <property type="match status" value="1"/>
</dbReference>
<protein>
    <submittedName>
        <fullName evidence="4">TetR/AcrR family transcriptional regulator</fullName>
    </submittedName>
</protein>
<gene>
    <name evidence="4" type="ORF">ACFQ3J_08110</name>
</gene>
<reference evidence="5" key="1">
    <citation type="journal article" date="2019" name="Int. J. Syst. Evol. Microbiol.">
        <title>The Global Catalogue of Microorganisms (GCM) 10K type strain sequencing project: providing services to taxonomists for standard genome sequencing and annotation.</title>
        <authorList>
            <consortium name="The Broad Institute Genomics Platform"/>
            <consortium name="The Broad Institute Genome Sequencing Center for Infectious Disease"/>
            <person name="Wu L."/>
            <person name="Ma J."/>
        </authorList>
    </citation>
    <scope>NUCLEOTIDE SEQUENCE [LARGE SCALE GENOMIC DNA]</scope>
    <source>
        <strain evidence="5">CCUG 53519</strain>
    </source>
</reference>
<evidence type="ECO:0000256" key="2">
    <source>
        <dbReference type="PROSITE-ProRule" id="PRU00335"/>
    </source>
</evidence>